<dbReference type="InterPro" id="IPR037626">
    <property type="entry name" value="NUP37"/>
</dbReference>
<proteinExistence type="predicted"/>
<dbReference type="InterPro" id="IPR015943">
    <property type="entry name" value="WD40/YVTN_repeat-like_dom_sf"/>
</dbReference>
<feature type="region of interest" description="Disordered" evidence="1">
    <location>
        <begin position="70"/>
        <end position="94"/>
    </location>
</feature>
<dbReference type="SMART" id="SM00320">
    <property type="entry name" value="WD40"/>
    <property type="match status" value="3"/>
</dbReference>
<sequence length="716" mass="77425">MNSFISPERSPNERCSIGKLSVPSEVHLSLRSPVEEVVFCPFDLSASLFAVCGGEEITVYSLAVVRDQSKGDAADGMDDDEPSEKTGRGTKSGNLTAQKIVSLRRCISPRHIAWRPQTSLHSVPRRLDLVVASKNHTVYRLEASPDTVHEVAELVGLHKSFINAIAVEHNSGEFAATVGDDRRCIIWSLEEQQEKVSLPLTSPGMAVAFHPVENHRMLVAEKNGVIRFFSTHSYQSLQYIETNHQPLLSADWKLSSPALVGVVAGDLGITFNPSASRESRIGYGNAEEVTEEPQKISSDRQTATTQTAPPQPLLPTLPRLNRHIWISTTLPLLSPVSTSSLSDSDFSASPAKGKGEVELEMSFDLQLKQECWKRWKRVGCLLGIHHFPAPAAALADLHGDVPRGATLASPAPEEQVQQPCNHHQGYTGANVDVHPGTASPIRSSSSGCGDVTAARLNVVRLGGTKGGPPTVFHQHSSAGLGDASYGVRLPLAKMSASLKEFWPLKSPMKDQADLHQWAELLHCGGRKGENRVAETTPQDPVTAARISEVDFAALKSGGADELSDVLRTIPAVEPRPLEVRDGAPHGKHPPGPPLPIGQQAHEEHIWRDSLGTWKFSLHMELNSQKTISVAEVNNCIHQSLEKGATLFKFSPASDKLWATLSPGSPSVVRVHQLRLANPLLSESLPGPVESLSWHASKPLLAIGCGRTLLILHVGPA</sequence>
<accession>A0A7R8ZMQ9</accession>
<dbReference type="PANTHER" id="PTHR22806">
    <property type="entry name" value="NUCLEOPORIN NUP37 P37 -RELATED"/>
    <property type="match status" value="1"/>
</dbReference>
<gene>
    <name evidence="2" type="ORF">CTOB1V02_LOCUS7470</name>
</gene>
<dbReference type="InterPro" id="IPR001680">
    <property type="entry name" value="WD40_rpt"/>
</dbReference>
<feature type="region of interest" description="Disordered" evidence="1">
    <location>
        <begin position="573"/>
        <end position="598"/>
    </location>
</feature>
<organism evidence="2">
    <name type="scientific">Cyprideis torosa</name>
    <dbReference type="NCBI Taxonomy" id="163714"/>
    <lineage>
        <taxon>Eukaryota</taxon>
        <taxon>Metazoa</taxon>
        <taxon>Ecdysozoa</taxon>
        <taxon>Arthropoda</taxon>
        <taxon>Crustacea</taxon>
        <taxon>Oligostraca</taxon>
        <taxon>Ostracoda</taxon>
        <taxon>Podocopa</taxon>
        <taxon>Podocopida</taxon>
        <taxon>Cytherocopina</taxon>
        <taxon>Cytheroidea</taxon>
        <taxon>Cytherideidae</taxon>
        <taxon>Cyprideis</taxon>
    </lineage>
</organism>
<reference evidence="2" key="1">
    <citation type="submission" date="2020-11" db="EMBL/GenBank/DDBJ databases">
        <authorList>
            <person name="Tran Van P."/>
        </authorList>
    </citation>
    <scope>NUCLEOTIDE SEQUENCE</scope>
</reference>
<feature type="region of interest" description="Disordered" evidence="1">
    <location>
        <begin position="283"/>
        <end position="314"/>
    </location>
</feature>
<dbReference type="Gene3D" id="2.130.10.10">
    <property type="entry name" value="YVTN repeat-like/Quinoprotein amine dehydrogenase"/>
    <property type="match status" value="1"/>
</dbReference>
<evidence type="ECO:0000313" key="2">
    <source>
        <dbReference type="EMBL" id="CAD7229601.1"/>
    </source>
</evidence>
<dbReference type="PANTHER" id="PTHR22806:SF0">
    <property type="entry name" value="NUCLEOPORIN NUP37"/>
    <property type="match status" value="1"/>
</dbReference>
<dbReference type="EMBL" id="OB662165">
    <property type="protein sequence ID" value="CAD7229601.1"/>
    <property type="molecule type" value="Genomic_DNA"/>
</dbReference>
<dbReference type="InterPro" id="IPR036322">
    <property type="entry name" value="WD40_repeat_dom_sf"/>
</dbReference>
<dbReference type="AlphaFoldDB" id="A0A7R8ZMQ9"/>
<feature type="compositionally biased region" description="Basic and acidic residues" evidence="1">
    <location>
        <begin position="575"/>
        <end position="584"/>
    </location>
</feature>
<protein>
    <submittedName>
        <fullName evidence="2">Uncharacterized protein</fullName>
    </submittedName>
</protein>
<name>A0A7R8ZMQ9_9CRUS</name>
<dbReference type="SUPFAM" id="SSF50978">
    <property type="entry name" value="WD40 repeat-like"/>
    <property type="match status" value="1"/>
</dbReference>
<dbReference type="GO" id="GO:0031080">
    <property type="term" value="C:nuclear pore outer ring"/>
    <property type="evidence" value="ECO:0007669"/>
    <property type="project" value="InterPro"/>
</dbReference>
<dbReference type="OrthoDB" id="340259at2759"/>
<evidence type="ECO:0000256" key="1">
    <source>
        <dbReference type="SAM" id="MobiDB-lite"/>
    </source>
</evidence>